<evidence type="ECO:0008006" key="4">
    <source>
        <dbReference type="Google" id="ProtNLM"/>
    </source>
</evidence>
<feature type="compositionally biased region" description="Basic and acidic residues" evidence="1">
    <location>
        <begin position="238"/>
        <end position="247"/>
    </location>
</feature>
<dbReference type="HOGENOM" id="CLU_043974_0_0_1"/>
<keyword evidence="3" id="KW-1185">Reference proteome</keyword>
<proteinExistence type="predicted"/>
<evidence type="ECO:0000256" key="1">
    <source>
        <dbReference type="SAM" id="MobiDB-lite"/>
    </source>
</evidence>
<dbReference type="EMBL" id="KN831966">
    <property type="protein sequence ID" value="KIO05677.1"/>
    <property type="molecule type" value="Genomic_DNA"/>
</dbReference>
<reference evidence="3" key="2">
    <citation type="submission" date="2015-01" db="EMBL/GenBank/DDBJ databases">
        <title>Evolutionary Origins and Diversification of the Mycorrhizal Mutualists.</title>
        <authorList>
            <consortium name="DOE Joint Genome Institute"/>
            <consortium name="Mycorrhizal Genomics Consortium"/>
            <person name="Kohler A."/>
            <person name="Kuo A."/>
            <person name="Nagy L.G."/>
            <person name="Floudas D."/>
            <person name="Copeland A."/>
            <person name="Barry K.W."/>
            <person name="Cichocki N."/>
            <person name="Veneault-Fourrey C."/>
            <person name="LaButti K."/>
            <person name="Lindquist E.A."/>
            <person name="Lipzen A."/>
            <person name="Lundell T."/>
            <person name="Morin E."/>
            <person name="Murat C."/>
            <person name="Riley R."/>
            <person name="Ohm R."/>
            <person name="Sun H."/>
            <person name="Tunlid A."/>
            <person name="Henrissat B."/>
            <person name="Grigoriev I.V."/>
            <person name="Hibbett D.S."/>
            <person name="Martin F."/>
        </authorList>
    </citation>
    <scope>NUCLEOTIDE SEQUENCE [LARGE SCALE GENOMIC DNA]</scope>
    <source>
        <strain evidence="3">Marx 270</strain>
    </source>
</reference>
<protein>
    <recommendedName>
        <fullName evidence="4">Zn(2)-C6 fungal-type domain-containing protein</fullName>
    </recommendedName>
</protein>
<organism evidence="2 3">
    <name type="scientific">Pisolithus tinctorius Marx 270</name>
    <dbReference type="NCBI Taxonomy" id="870435"/>
    <lineage>
        <taxon>Eukaryota</taxon>
        <taxon>Fungi</taxon>
        <taxon>Dikarya</taxon>
        <taxon>Basidiomycota</taxon>
        <taxon>Agaricomycotina</taxon>
        <taxon>Agaricomycetes</taxon>
        <taxon>Agaricomycetidae</taxon>
        <taxon>Boletales</taxon>
        <taxon>Sclerodermatineae</taxon>
        <taxon>Pisolithaceae</taxon>
        <taxon>Pisolithus</taxon>
    </lineage>
</organism>
<dbReference type="Proteomes" id="UP000054217">
    <property type="component" value="Unassembled WGS sequence"/>
</dbReference>
<dbReference type="OrthoDB" id="2680592at2759"/>
<dbReference type="InParanoid" id="A0A0C3K7W7"/>
<evidence type="ECO:0000313" key="2">
    <source>
        <dbReference type="EMBL" id="KIO05677.1"/>
    </source>
</evidence>
<name>A0A0C3K7W7_PISTI</name>
<accession>A0A0C3K7W7</accession>
<evidence type="ECO:0000313" key="3">
    <source>
        <dbReference type="Proteomes" id="UP000054217"/>
    </source>
</evidence>
<gene>
    <name evidence="2" type="ORF">M404DRAFT_25375</name>
</gene>
<dbReference type="AlphaFoldDB" id="A0A0C3K7W7"/>
<reference evidence="2 3" key="1">
    <citation type="submission" date="2014-04" db="EMBL/GenBank/DDBJ databases">
        <authorList>
            <consortium name="DOE Joint Genome Institute"/>
            <person name="Kuo A."/>
            <person name="Kohler A."/>
            <person name="Costa M.D."/>
            <person name="Nagy L.G."/>
            <person name="Floudas D."/>
            <person name="Copeland A."/>
            <person name="Barry K.W."/>
            <person name="Cichocki N."/>
            <person name="Veneault-Fourrey C."/>
            <person name="LaButti K."/>
            <person name="Lindquist E.A."/>
            <person name="Lipzen A."/>
            <person name="Lundell T."/>
            <person name="Morin E."/>
            <person name="Murat C."/>
            <person name="Sun H."/>
            <person name="Tunlid A."/>
            <person name="Henrissat B."/>
            <person name="Grigoriev I.V."/>
            <person name="Hibbett D.S."/>
            <person name="Martin F."/>
            <person name="Nordberg H.P."/>
            <person name="Cantor M.N."/>
            <person name="Hua S.X."/>
        </authorList>
    </citation>
    <scope>NUCLEOTIDE SEQUENCE [LARGE SCALE GENOMIC DNA]</scope>
    <source>
        <strain evidence="2 3">Marx 270</strain>
    </source>
</reference>
<feature type="region of interest" description="Disordered" evidence="1">
    <location>
        <begin position="232"/>
        <end position="254"/>
    </location>
</feature>
<sequence length="321" mass="35592">MSANHAPHLSQLICAATPDLIEAEKALLREKFIAASAALVTEAKCLPDDKEELWEEKVMWMCRWEQRTGEVFPLIECGRVLGIDTKIDMVDGPMVAEANKAYERWVSEEIMQGRADEDMRMEEEALQVVKEQGVSLMAPVATEKMLHIEVVSWPVRKSWKTIMESKDEDEPKIVILPGSILHKVPCARCMVKNTMCTGPVGRTCNGCMEMKQGCEKSTKAVGKKVQAGASVMQSSKAVKADPSKRATDDDDNDDEVEVVESHTHAKGKAPVCSRFNPKVTANLSQSLRLLCTEAVESHAAYLRLQVHMDQLAKALEKIGVE</sequence>